<dbReference type="EMBL" id="CAUEEQ010019221">
    <property type="protein sequence ID" value="CAJ0941699.1"/>
    <property type="molecule type" value="Genomic_DNA"/>
</dbReference>
<dbReference type="Proteomes" id="UP001176940">
    <property type="component" value="Unassembled WGS sequence"/>
</dbReference>
<protein>
    <submittedName>
        <fullName evidence="1">Uncharacterized protein</fullName>
    </submittedName>
</protein>
<dbReference type="Gene3D" id="3.90.1410.10">
    <property type="entry name" value="set domain protein methyltransferase, domain 1"/>
    <property type="match status" value="1"/>
</dbReference>
<organism evidence="1 2">
    <name type="scientific">Ranitomeya imitator</name>
    <name type="common">mimic poison frog</name>
    <dbReference type="NCBI Taxonomy" id="111125"/>
    <lineage>
        <taxon>Eukaryota</taxon>
        <taxon>Metazoa</taxon>
        <taxon>Chordata</taxon>
        <taxon>Craniata</taxon>
        <taxon>Vertebrata</taxon>
        <taxon>Euteleostomi</taxon>
        <taxon>Amphibia</taxon>
        <taxon>Batrachia</taxon>
        <taxon>Anura</taxon>
        <taxon>Neobatrachia</taxon>
        <taxon>Hyloidea</taxon>
        <taxon>Dendrobatidae</taxon>
        <taxon>Dendrobatinae</taxon>
        <taxon>Ranitomeya</taxon>
    </lineage>
</organism>
<gene>
    <name evidence="1" type="ORF">RIMI_LOCUS9321363</name>
</gene>
<reference evidence="1" key="1">
    <citation type="submission" date="2023-07" db="EMBL/GenBank/DDBJ databases">
        <authorList>
            <person name="Stuckert A."/>
        </authorList>
    </citation>
    <scope>NUCLEOTIDE SEQUENCE</scope>
</reference>
<dbReference type="SUPFAM" id="SSF82199">
    <property type="entry name" value="SET domain"/>
    <property type="match status" value="1"/>
</dbReference>
<sequence>LEEDEGEAPLPNFLRWCQKVSIQLNQSAEASVWQYGVLTREDLPAGEVICSIPRSAALVPVHNPDPGSTGERYWLSVQTVFQYSVRITFPGEYEFCNIR</sequence>
<proteinExistence type="predicted"/>
<evidence type="ECO:0000313" key="1">
    <source>
        <dbReference type="EMBL" id="CAJ0941699.1"/>
    </source>
</evidence>
<name>A0ABN9LJ38_9NEOB</name>
<accession>A0ABN9LJ38</accession>
<feature type="non-terminal residue" evidence="1">
    <location>
        <position position="1"/>
    </location>
</feature>
<keyword evidence="2" id="KW-1185">Reference proteome</keyword>
<dbReference type="InterPro" id="IPR046341">
    <property type="entry name" value="SET_dom_sf"/>
</dbReference>
<evidence type="ECO:0000313" key="2">
    <source>
        <dbReference type="Proteomes" id="UP001176940"/>
    </source>
</evidence>
<comment type="caution">
    <text evidence="1">The sequence shown here is derived from an EMBL/GenBank/DDBJ whole genome shotgun (WGS) entry which is preliminary data.</text>
</comment>